<evidence type="ECO:0000256" key="5">
    <source>
        <dbReference type="ARBA" id="ARBA00022989"/>
    </source>
</evidence>
<comment type="subcellular location">
    <subcellularLocation>
        <location evidence="1">Membrane</location>
        <topology evidence="1">Multi-pass membrane protein</topology>
    </subcellularLocation>
</comment>
<proteinExistence type="inferred from homology"/>
<dbReference type="PANTHER" id="PTHR43731:SF14">
    <property type="entry name" value="PRESENILIN-ASSOCIATED RHOMBOID-LIKE PROTEIN, MITOCHONDRIAL"/>
    <property type="match status" value="1"/>
</dbReference>
<evidence type="ECO:0000256" key="4">
    <source>
        <dbReference type="ARBA" id="ARBA00022801"/>
    </source>
</evidence>
<evidence type="ECO:0000256" key="6">
    <source>
        <dbReference type="ARBA" id="ARBA00023136"/>
    </source>
</evidence>
<gene>
    <name evidence="9" type="ORF">IAB91_06860</name>
</gene>
<dbReference type="SMART" id="SM01160">
    <property type="entry name" value="DUF1751"/>
    <property type="match status" value="1"/>
</dbReference>
<reference evidence="9" key="2">
    <citation type="journal article" date="2021" name="PeerJ">
        <title>Extensive microbial diversity within the chicken gut microbiome revealed by metagenomics and culture.</title>
        <authorList>
            <person name="Gilroy R."/>
            <person name="Ravi A."/>
            <person name="Getino M."/>
            <person name="Pursley I."/>
            <person name="Horton D.L."/>
            <person name="Alikhan N.F."/>
            <person name="Baker D."/>
            <person name="Gharbi K."/>
            <person name="Hall N."/>
            <person name="Watson M."/>
            <person name="Adriaenssens E.M."/>
            <person name="Foster-Nyarko E."/>
            <person name="Jarju S."/>
            <person name="Secka A."/>
            <person name="Antonio M."/>
            <person name="Oren A."/>
            <person name="Chaudhuri R.R."/>
            <person name="La Ragione R."/>
            <person name="Hildebrand F."/>
            <person name="Pallen M.J."/>
        </authorList>
    </citation>
    <scope>NUCLEOTIDE SEQUENCE</scope>
    <source>
        <strain evidence="9">B1-13419</strain>
    </source>
</reference>
<protein>
    <submittedName>
        <fullName evidence="9">Rhomboid family intramembrane serine protease</fullName>
    </submittedName>
</protein>
<dbReference type="Gene3D" id="1.20.1540.10">
    <property type="entry name" value="Rhomboid-like"/>
    <property type="match status" value="1"/>
</dbReference>
<keyword evidence="4" id="KW-0378">Hydrolase</keyword>
<feature type="transmembrane region" description="Helical" evidence="7">
    <location>
        <begin position="21"/>
        <end position="48"/>
    </location>
</feature>
<comment type="caution">
    <text evidence="9">The sequence shown here is derived from an EMBL/GenBank/DDBJ whole genome shotgun (WGS) entry which is preliminary data.</text>
</comment>
<dbReference type="InterPro" id="IPR035952">
    <property type="entry name" value="Rhomboid-like_sf"/>
</dbReference>
<evidence type="ECO:0000256" key="7">
    <source>
        <dbReference type="SAM" id="Phobius"/>
    </source>
</evidence>
<feature type="domain" description="Peptidase S54 rhomboid" evidence="8">
    <location>
        <begin position="55"/>
        <end position="219"/>
    </location>
</feature>
<name>A0A9D9NIS9_9BACT</name>
<feature type="transmembrane region" description="Helical" evidence="7">
    <location>
        <begin position="68"/>
        <end position="86"/>
    </location>
</feature>
<dbReference type="Pfam" id="PF01694">
    <property type="entry name" value="Rhomboid"/>
    <property type="match status" value="1"/>
</dbReference>
<evidence type="ECO:0000313" key="9">
    <source>
        <dbReference type="EMBL" id="MBO8474992.1"/>
    </source>
</evidence>
<dbReference type="SUPFAM" id="SSF144091">
    <property type="entry name" value="Rhomboid-like"/>
    <property type="match status" value="1"/>
</dbReference>
<dbReference type="InterPro" id="IPR022764">
    <property type="entry name" value="Peptidase_S54_rhomboid_dom"/>
</dbReference>
<keyword evidence="5 7" id="KW-1133">Transmembrane helix</keyword>
<dbReference type="GO" id="GO:0006508">
    <property type="term" value="P:proteolysis"/>
    <property type="evidence" value="ECO:0007669"/>
    <property type="project" value="UniProtKB-KW"/>
</dbReference>
<feature type="transmembrane region" description="Helical" evidence="7">
    <location>
        <begin position="95"/>
        <end position="116"/>
    </location>
</feature>
<dbReference type="AlphaFoldDB" id="A0A9D9NIS9"/>
<dbReference type="PANTHER" id="PTHR43731">
    <property type="entry name" value="RHOMBOID PROTEASE"/>
    <property type="match status" value="1"/>
</dbReference>
<dbReference type="GO" id="GO:0004252">
    <property type="term" value="F:serine-type endopeptidase activity"/>
    <property type="evidence" value="ECO:0007669"/>
    <property type="project" value="InterPro"/>
</dbReference>
<evidence type="ECO:0000313" key="10">
    <source>
        <dbReference type="Proteomes" id="UP000823757"/>
    </source>
</evidence>
<dbReference type="EMBL" id="JADIMD010000103">
    <property type="protein sequence ID" value="MBO8474992.1"/>
    <property type="molecule type" value="Genomic_DNA"/>
</dbReference>
<sequence length="231" mass="25954">MNYSYNQRGGFLSSWPPVTKSLIIINVLVFVMTMLNEDFMIRNFALFYPASPLFKPWQIVTHMFMHGGFWHIFFNMYTLFIFGSVLERVWGPKKYLLFYFVTGLGAAALHTGVQWIEVQHYMSQLAAGNQAAAAGLGTMMHIPTVGASGAIYGLLLGYGMLFPDAVLALIFPPVALKAKWFVLIFAAIELLTGLTGTGGSVAHFAHLGGMLFGWLLILYWKRKNRLYQSYD</sequence>
<keyword evidence="9" id="KW-0645">Protease</keyword>
<organism evidence="9 10">
    <name type="scientific">Candidatus Cryptobacteroides faecigallinarum</name>
    <dbReference type="NCBI Taxonomy" id="2840763"/>
    <lineage>
        <taxon>Bacteria</taxon>
        <taxon>Pseudomonadati</taxon>
        <taxon>Bacteroidota</taxon>
        <taxon>Bacteroidia</taxon>
        <taxon>Bacteroidales</taxon>
        <taxon>Candidatus Cryptobacteroides</taxon>
    </lineage>
</organism>
<keyword evidence="3 7" id="KW-0812">Transmembrane</keyword>
<keyword evidence="6 7" id="KW-0472">Membrane</keyword>
<evidence type="ECO:0000259" key="8">
    <source>
        <dbReference type="Pfam" id="PF01694"/>
    </source>
</evidence>
<comment type="similarity">
    <text evidence="2">Belongs to the peptidase S54 family.</text>
</comment>
<dbReference type="InterPro" id="IPR050925">
    <property type="entry name" value="Rhomboid_protease_S54"/>
</dbReference>
<evidence type="ECO:0000256" key="1">
    <source>
        <dbReference type="ARBA" id="ARBA00004141"/>
    </source>
</evidence>
<feature type="transmembrane region" description="Helical" evidence="7">
    <location>
        <begin position="201"/>
        <end position="220"/>
    </location>
</feature>
<evidence type="ECO:0000256" key="2">
    <source>
        <dbReference type="ARBA" id="ARBA00009045"/>
    </source>
</evidence>
<dbReference type="GO" id="GO:0016020">
    <property type="term" value="C:membrane"/>
    <property type="evidence" value="ECO:0007669"/>
    <property type="project" value="UniProtKB-SubCell"/>
</dbReference>
<dbReference type="Proteomes" id="UP000823757">
    <property type="component" value="Unassembled WGS sequence"/>
</dbReference>
<accession>A0A9D9NIS9</accession>
<reference evidence="9" key="1">
    <citation type="submission" date="2020-10" db="EMBL/GenBank/DDBJ databases">
        <authorList>
            <person name="Gilroy R."/>
        </authorList>
    </citation>
    <scope>NUCLEOTIDE SEQUENCE</scope>
    <source>
        <strain evidence="9">B1-13419</strain>
    </source>
</reference>
<evidence type="ECO:0000256" key="3">
    <source>
        <dbReference type="ARBA" id="ARBA00022692"/>
    </source>
</evidence>